<dbReference type="InterPro" id="IPR042538">
    <property type="entry name" value="Nucleoporin_Nup155_C_3"/>
</dbReference>
<organism evidence="8">
    <name type="scientific">Darwinula stevensoni</name>
    <dbReference type="NCBI Taxonomy" id="69355"/>
    <lineage>
        <taxon>Eukaryota</taxon>
        <taxon>Metazoa</taxon>
        <taxon>Ecdysozoa</taxon>
        <taxon>Arthropoda</taxon>
        <taxon>Crustacea</taxon>
        <taxon>Oligostraca</taxon>
        <taxon>Ostracoda</taxon>
        <taxon>Podocopa</taxon>
        <taxon>Podocopida</taxon>
        <taxon>Darwinulocopina</taxon>
        <taxon>Darwinuloidea</taxon>
        <taxon>Darwinulidae</taxon>
        <taxon>Darwinula</taxon>
    </lineage>
</organism>
<dbReference type="GO" id="GO:0000972">
    <property type="term" value="P:transcription-dependent tethering of RNA polymerase II gene DNA at nuclear periphery"/>
    <property type="evidence" value="ECO:0007669"/>
    <property type="project" value="TreeGrafter"/>
</dbReference>
<dbReference type="PANTHER" id="PTHR10350:SF6">
    <property type="entry name" value="NUCLEAR PORE COMPLEX PROTEIN NUP155"/>
    <property type="match status" value="1"/>
</dbReference>
<dbReference type="Gene3D" id="1.25.40.440">
    <property type="entry name" value="Nucleoporin, helical domain, central subdomain"/>
    <property type="match status" value="1"/>
</dbReference>
<dbReference type="EMBL" id="LR900868">
    <property type="protein sequence ID" value="CAD7247137.1"/>
    <property type="molecule type" value="Genomic_DNA"/>
</dbReference>
<keyword evidence="4" id="KW-0539">Nucleus</keyword>
<dbReference type="Gene3D" id="1.25.40.450">
    <property type="entry name" value="Nucleoporin, helical domain, N-terminal subdomain"/>
    <property type="match status" value="1"/>
</dbReference>
<dbReference type="GO" id="GO:0036228">
    <property type="term" value="P:protein localization to nuclear inner membrane"/>
    <property type="evidence" value="ECO:0007669"/>
    <property type="project" value="TreeGrafter"/>
</dbReference>
<dbReference type="InterPro" id="IPR001496">
    <property type="entry name" value="SOCS_box"/>
</dbReference>
<dbReference type="Gene3D" id="1.20.58.1780">
    <property type="match status" value="1"/>
</dbReference>
<gene>
    <name evidence="8" type="ORF">DSTB1V02_LOCUS6971</name>
</gene>
<evidence type="ECO:0000256" key="2">
    <source>
        <dbReference type="ARBA" id="ARBA00007373"/>
    </source>
</evidence>
<comment type="similarity">
    <text evidence="2">Belongs to the non-repetitive/WGA-negative nucleoporin family.</text>
</comment>
<dbReference type="SUPFAM" id="SSF158235">
    <property type="entry name" value="SOCS box-like"/>
    <property type="match status" value="1"/>
</dbReference>
<dbReference type="PROSITE" id="PS50088">
    <property type="entry name" value="ANK_REPEAT"/>
    <property type="match status" value="6"/>
</dbReference>
<dbReference type="SMART" id="SM00248">
    <property type="entry name" value="ANK"/>
    <property type="match status" value="6"/>
</dbReference>
<dbReference type="SUPFAM" id="SSF50978">
    <property type="entry name" value="WD40 repeat-like"/>
    <property type="match status" value="1"/>
</dbReference>
<dbReference type="SUPFAM" id="SSF48403">
    <property type="entry name" value="Ankyrin repeat"/>
    <property type="match status" value="1"/>
</dbReference>
<dbReference type="PANTHER" id="PTHR10350">
    <property type="entry name" value="NUCLEAR PORE COMPLEX PROTEIN NUP155"/>
    <property type="match status" value="1"/>
</dbReference>
<feature type="compositionally biased region" description="Polar residues" evidence="6">
    <location>
        <begin position="14"/>
        <end position="27"/>
    </location>
</feature>
<dbReference type="Pfam" id="PF08801">
    <property type="entry name" value="Nucleoporin_N"/>
    <property type="match status" value="1"/>
</dbReference>
<dbReference type="InterPro" id="IPR042533">
    <property type="entry name" value="Nucleoporin_Nup155_C_1"/>
</dbReference>
<dbReference type="InterPro" id="IPR004870">
    <property type="entry name" value="Nucleoporin_Nup155"/>
</dbReference>
<dbReference type="Gene3D" id="1.25.40.20">
    <property type="entry name" value="Ankyrin repeat-containing domain"/>
    <property type="match status" value="1"/>
</dbReference>
<protein>
    <recommendedName>
        <fullName evidence="7">SOCS box domain-containing protein</fullName>
    </recommendedName>
</protein>
<comment type="subcellular location">
    <subcellularLocation>
        <location evidence="1">Nucleus</location>
    </subcellularLocation>
</comment>
<dbReference type="InterPro" id="IPR042537">
    <property type="entry name" value="Nucleoporin_Nup155_C_2"/>
</dbReference>
<feature type="repeat" description="ANK" evidence="5">
    <location>
        <begin position="1371"/>
        <end position="1403"/>
    </location>
</feature>
<reference evidence="8" key="1">
    <citation type="submission" date="2020-11" db="EMBL/GenBank/DDBJ databases">
        <authorList>
            <person name="Tran Van P."/>
        </authorList>
    </citation>
    <scope>NUCLEOTIDE SEQUENCE</scope>
</reference>
<dbReference type="InterPro" id="IPR007187">
    <property type="entry name" value="Nucleoporin_Nup133/Nup155_C"/>
</dbReference>
<evidence type="ECO:0000256" key="1">
    <source>
        <dbReference type="ARBA" id="ARBA00004123"/>
    </source>
</evidence>
<dbReference type="GO" id="GO:0006405">
    <property type="term" value="P:RNA export from nucleus"/>
    <property type="evidence" value="ECO:0007669"/>
    <property type="project" value="TreeGrafter"/>
</dbReference>
<dbReference type="InterPro" id="IPR002110">
    <property type="entry name" value="Ankyrin_rpt"/>
</dbReference>
<evidence type="ECO:0000256" key="6">
    <source>
        <dbReference type="SAM" id="MobiDB-lite"/>
    </source>
</evidence>
<feature type="repeat" description="ANK" evidence="5">
    <location>
        <begin position="1338"/>
        <end position="1370"/>
    </location>
</feature>
<feature type="repeat" description="ANK" evidence="5">
    <location>
        <begin position="1504"/>
        <end position="1536"/>
    </location>
</feature>
<feature type="region of interest" description="Disordered" evidence="6">
    <location>
        <begin position="14"/>
        <end position="38"/>
    </location>
</feature>
<accession>A0A7R8XH54</accession>
<name>A0A7R8XH54_9CRUS</name>
<dbReference type="Pfam" id="PF12796">
    <property type="entry name" value="Ank_2"/>
    <property type="match status" value="2"/>
</dbReference>
<evidence type="ECO:0000256" key="3">
    <source>
        <dbReference type="ARBA" id="ARBA00022448"/>
    </source>
</evidence>
<dbReference type="FunFam" id="1.25.40.440:FF:000001">
    <property type="entry name" value="Nuclear pore complex subunit"/>
    <property type="match status" value="1"/>
</dbReference>
<dbReference type="PROSITE" id="PS50297">
    <property type="entry name" value="ANK_REP_REGION"/>
    <property type="match status" value="4"/>
</dbReference>
<dbReference type="Proteomes" id="UP000677054">
    <property type="component" value="Unassembled WGS sequence"/>
</dbReference>
<proteinExistence type="inferred from homology"/>
<dbReference type="Gene3D" id="1.20.120.1880">
    <property type="entry name" value="Nucleoporin, helical C-terminal domain"/>
    <property type="match status" value="1"/>
</dbReference>
<dbReference type="InterPro" id="IPR036036">
    <property type="entry name" value="SOCS_box-like_dom_sf"/>
</dbReference>
<evidence type="ECO:0000313" key="8">
    <source>
        <dbReference type="EMBL" id="CAD7247137.1"/>
    </source>
</evidence>
<keyword evidence="9" id="KW-1185">Reference proteome</keyword>
<sequence length="1744" mass="191709">MTFPMDTVSFTASPVSGGTNLNMSTGLPPQAAGGGGSLEHAVKAVDKSVGSDGSFPTLADQLHITVQGGCSVSGLSDHDYPNLAAQGVGLEALKHFSVTKKIPIPPELREHHGNMQCNSIMGLFPEIGRAWMTVDSDIFVWTYEDGGDLAYYDGLNESIVAVELVNPREKVFQSHIRYLLCLATPIEIVLLGVTFQTSSEGSMDGDLKEMHLLPEPLFTIPSDNMHFLCIYGTPSGRIFLGGRDGCIYEIRYQASEGWFTRRCKKINHSMSALSWLVPNFLSSAFTEPNPIIQLCGDHSRNTLYALSEKGSIHVYDLGEDGEGFSKICCLGLSTIVHEASSAVRTVDESNFRSLVRIQEIGQEDSPQIHLMAVTETGVRLYFATSPLNMWNRRPSTLFLVHVRLPPGLATTFIPQRPRGIHLSYAKNGTCMHVASVSETSEMLWFYSPQLFAIHMNLCEAVETVTLDGGVIMAVSEETKIESCSIGRRPPMLVAQHIHPQRRFIFLSLQGATIVTQLRPVDQLRNLLLSGRGADSAAVKAFFSLLTPEEACSTALSLICSNQFFDDQVVEWSKRAFFLYGREPVMGPGNLSYIGPGGVSSPITSSLFQPGSASTPVHASMGRGMLSLNPPSQPTGSLGFSAKHSALYRYFGRLVRPLWHAKVCEEFLAANGKHYLSIPITSGELTWVMEQLEQLSVFVRKELPLAPLPRGQPPLMHSESPLMGRLGGGTSGGILRRPVLNGTAGSGQGLDESSSLQDLEALVVLTKETLGLWRILSDHQFYTLAEKLTQENQKQLQAMTFRDLIFNGQDITNALIQVLVNCYLGDNAAVDSVIVRLRDICPHIYRDEDAKCAKATELLAAAKNCAEPYQQNDLISSAIKLCMEVAGQLDMGQVARHLVACRSFTPVVHLCSKAALDKDPQSLALTHFQEGLPLDSPLSRDAFARRQDSYKVICEVLGQLLQATGTLLSPDAGTQADFMPQMSPTEAQDAAEEMVKTCLEKDDELLHIALYTWLIDHHLSSILLQLECTTLEPFLQRAASNVVQILPQVTAMDLLAKYYEKHERYLQAAKVLSRLTERHGTDVTLEQRLDYLTRALLCIRCAGGGAELLHELEDKMDVARLQDKILGSVKQLPPSPAVEDAIRGLNSDLLSVMELYSEYAVPLSLWECQLAIIHCAGYQDSHLISDLWMKIFHHEFSLSETEVPETRIPLLKEKLISLGKKYRSPEIYFPLGFILGYLEERALEEGLTTDPAWIWFALHEAGIPMSTILNAYNSLLGGQEGEWGSGSRRLHLARAMVSLMEAFARNPSLAPLSDRQAIKVSCLDCVNRFIVDLQFQEHDGDGSVHEAARRGDVEDLQSLLRLGYSVNWTDYDRCTPLHEACSAGKVEAVQFLLDNDALVNAWNIDGSTPLCQACASGKSECVRLLLGRGAEENPVLFHGTSPLHEAAVRGHTDCVKLMLDAGALVNKTDTHFGTPLHAACIHPSPNISCVKAILDGGANVNAVRIHATALHEASRNGNTDLVGLLLAYGADPCQRDNQNRLPRDLCSKDSASWNLLLDAECNVPTLQHLCRLRLRDVFPCSLLASISSLPRSLLRYLLYEEYSQSCRWEKKKCCLDPPETQPCTGRGPGPCPAGFFRDWLINEDFSGRCGTARVILYLLPSSSFVILPLPRPPSISSYSIILPPLRHPPSTPSSSLHSVILPPPRPPPFHLVLLPSPRLPSASSSFVIIFLLISSSFPSSVMQRS</sequence>
<dbReference type="InterPro" id="IPR036770">
    <property type="entry name" value="Ankyrin_rpt-contain_sf"/>
</dbReference>
<dbReference type="Pfam" id="PF03177">
    <property type="entry name" value="Nucleoporin_C"/>
    <property type="match status" value="1"/>
</dbReference>
<dbReference type="GO" id="GO:0006606">
    <property type="term" value="P:protein import into nucleus"/>
    <property type="evidence" value="ECO:0007669"/>
    <property type="project" value="TreeGrafter"/>
</dbReference>
<feature type="repeat" description="ANK" evidence="5">
    <location>
        <begin position="1470"/>
        <end position="1504"/>
    </location>
</feature>
<dbReference type="InterPro" id="IPR036322">
    <property type="entry name" value="WD40_repeat_dom_sf"/>
</dbReference>
<evidence type="ECO:0000256" key="4">
    <source>
        <dbReference type="ARBA" id="ARBA00023242"/>
    </source>
</evidence>
<evidence type="ECO:0000256" key="5">
    <source>
        <dbReference type="PROSITE-ProRule" id="PRU00023"/>
    </source>
</evidence>
<dbReference type="OrthoDB" id="6335686at2759"/>
<dbReference type="CDD" id="cd03587">
    <property type="entry name" value="SOCS"/>
    <property type="match status" value="1"/>
</dbReference>
<dbReference type="GO" id="GO:0035556">
    <property type="term" value="P:intracellular signal transduction"/>
    <property type="evidence" value="ECO:0007669"/>
    <property type="project" value="InterPro"/>
</dbReference>
<evidence type="ECO:0000259" key="7">
    <source>
        <dbReference type="PROSITE" id="PS50225"/>
    </source>
</evidence>
<dbReference type="InterPro" id="IPR014908">
    <property type="entry name" value="Nucleoporin_Nup133/Nup155_N"/>
</dbReference>
<keyword evidence="5" id="KW-0040">ANK repeat</keyword>
<feature type="repeat" description="ANK" evidence="5">
    <location>
        <begin position="1437"/>
        <end position="1469"/>
    </location>
</feature>
<feature type="repeat" description="ANK" evidence="5">
    <location>
        <begin position="1404"/>
        <end position="1432"/>
    </location>
</feature>
<keyword evidence="3" id="KW-0813">Transport</keyword>
<dbReference type="GO" id="GO:0044611">
    <property type="term" value="C:nuclear pore inner ring"/>
    <property type="evidence" value="ECO:0007669"/>
    <property type="project" value="TreeGrafter"/>
</dbReference>
<dbReference type="PROSITE" id="PS50225">
    <property type="entry name" value="SOCS"/>
    <property type="match status" value="1"/>
</dbReference>
<dbReference type="GO" id="GO:0017056">
    <property type="term" value="F:structural constituent of nuclear pore"/>
    <property type="evidence" value="ECO:0007669"/>
    <property type="project" value="InterPro"/>
</dbReference>
<feature type="domain" description="SOCS box" evidence="7">
    <location>
        <begin position="1561"/>
        <end position="1602"/>
    </location>
</feature>
<evidence type="ECO:0000313" key="9">
    <source>
        <dbReference type="Proteomes" id="UP000677054"/>
    </source>
</evidence>
<dbReference type="EMBL" id="CAJPEV010001351">
    <property type="protein sequence ID" value="CAG0892185.1"/>
    <property type="molecule type" value="Genomic_DNA"/>
</dbReference>